<dbReference type="OrthoDB" id="2140105at2759"/>
<dbReference type="STRING" id="1196081.A0A364L9E6"/>
<evidence type="ECO:0000313" key="5">
    <source>
        <dbReference type="Proteomes" id="UP000249363"/>
    </source>
</evidence>
<dbReference type="InterPro" id="IPR053001">
    <property type="entry name" value="MNNG_permease-like"/>
</dbReference>
<dbReference type="GO" id="GO:0016020">
    <property type="term" value="C:membrane"/>
    <property type="evidence" value="ECO:0007669"/>
    <property type="project" value="TreeGrafter"/>
</dbReference>
<reference evidence="4 5" key="1">
    <citation type="journal article" date="2017" name="Biotechnol. Biofuels">
        <title>Differential beta-glucosidase expression as a function of carbon source availability in Talaromyces amestolkiae: a genomic and proteomic approach.</title>
        <authorList>
            <person name="de Eugenio L.I."/>
            <person name="Mendez-Liter J.A."/>
            <person name="Nieto-Dominguez M."/>
            <person name="Alonso L."/>
            <person name="Gil-Munoz J."/>
            <person name="Barriuso J."/>
            <person name="Prieto A."/>
            <person name="Martinez M.J."/>
        </authorList>
    </citation>
    <scope>NUCLEOTIDE SEQUENCE [LARGE SCALE GENOMIC DNA]</scope>
    <source>
        <strain evidence="4 5">CIB</strain>
    </source>
</reference>
<keyword evidence="5" id="KW-1185">Reference proteome</keyword>
<feature type="transmembrane region" description="Helical" evidence="2">
    <location>
        <begin position="435"/>
        <end position="456"/>
    </location>
</feature>
<dbReference type="RefSeq" id="XP_040736942.1">
    <property type="nucleotide sequence ID" value="XM_040881246.1"/>
</dbReference>
<dbReference type="EMBL" id="MIKG01000019">
    <property type="protein sequence ID" value="RAO72428.1"/>
    <property type="molecule type" value="Genomic_DNA"/>
</dbReference>
<keyword evidence="2" id="KW-0472">Membrane</keyword>
<keyword evidence="2" id="KW-1133">Transmembrane helix</keyword>
<organism evidence="4 5">
    <name type="scientific">Talaromyces amestolkiae</name>
    <dbReference type="NCBI Taxonomy" id="1196081"/>
    <lineage>
        <taxon>Eukaryota</taxon>
        <taxon>Fungi</taxon>
        <taxon>Dikarya</taxon>
        <taxon>Ascomycota</taxon>
        <taxon>Pezizomycotina</taxon>
        <taxon>Eurotiomycetes</taxon>
        <taxon>Eurotiomycetidae</taxon>
        <taxon>Eurotiales</taxon>
        <taxon>Trichocomaceae</taxon>
        <taxon>Talaromyces</taxon>
        <taxon>Talaromyces sect. Talaromyces</taxon>
    </lineage>
</organism>
<gene>
    <name evidence="4" type="ORF">BHQ10_008440</name>
</gene>
<feature type="transmembrane region" description="Helical" evidence="2">
    <location>
        <begin position="343"/>
        <end position="366"/>
    </location>
</feature>
<dbReference type="InterPro" id="IPR022703">
    <property type="entry name" value="DUF3533"/>
</dbReference>
<dbReference type="Pfam" id="PF12051">
    <property type="entry name" value="DUF3533"/>
    <property type="match status" value="1"/>
</dbReference>
<dbReference type="PANTHER" id="PTHR34814">
    <property type="entry name" value="NITROSOGUANIDINE RESISTANCE PROTEIN SNG1"/>
    <property type="match status" value="1"/>
</dbReference>
<sequence>MAIDTEQSSTDVENEQNEWNGTQSKPPETIGFFHPDLKDQRGRAYRRWALTILGLGVYILTVLSLYWGALFTVYDNLPKLTVWIVDFDAKIAPYNVTTTTPVVGPFITNAFANLNPQTAGNLGWTVKPAADFDYDPVAVRQGIYDEKAYLAIIVNANATTLLQEAVKNGNSSYDPAGAGQIIYNTARDATTITTYVLPALLDVLFPLLGDFGKEWASILARNASTQNVFQTPQAVNPGIGFSFIDLRPFTPATSLPAITIGLIYLIIISFFSFSFLMPIHGMFMANKDHAPIFKAHILIWRITSSIVAYFFLSLFYSLVSLAFQIPFSNNSASSTEGAFNANAYGRASFVVYWMLNWVGMTALGLPSENMAMVLGMPYASLWLVFWVITNVATSFYSIVLESDFYRWGYAWPLNRIVHGSRTIIFDTRSGIGEDFGILFAWCAVSIALFPFASWFMQWKTRRSQRKQQ</sequence>
<evidence type="ECO:0000313" key="4">
    <source>
        <dbReference type="EMBL" id="RAO72428.1"/>
    </source>
</evidence>
<accession>A0A364L9E6</accession>
<feature type="transmembrane region" description="Helical" evidence="2">
    <location>
        <begin position="298"/>
        <end position="323"/>
    </location>
</feature>
<name>A0A364L9E6_TALAM</name>
<feature type="compositionally biased region" description="Polar residues" evidence="1">
    <location>
        <begin position="1"/>
        <end position="26"/>
    </location>
</feature>
<feature type="transmembrane region" description="Helical" evidence="2">
    <location>
        <begin position="48"/>
        <end position="69"/>
    </location>
</feature>
<feature type="domain" description="DUF3533" evidence="3">
    <location>
        <begin position="53"/>
        <end position="446"/>
    </location>
</feature>
<feature type="region of interest" description="Disordered" evidence="1">
    <location>
        <begin position="1"/>
        <end position="32"/>
    </location>
</feature>
<keyword evidence="2" id="KW-0812">Transmembrane</keyword>
<evidence type="ECO:0000259" key="3">
    <source>
        <dbReference type="Pfam" id="PF12051"/>
    </source>
</evidence>
<proteinExistence type="predicted"/>
<feature type="transmembrane region" description="Helical" evidence="2">
    <location>
        <begin position="255"/>
        <end position="277"/>
    </location>
</feature>
<dbReference type="Proteomes" id="UP000249363">
    <property type="component" value="Unassembled WGS sequence"/>
</dbReference>
<dbReference type="AlphaFoldDB" id="A0A364L9E6"/>
<feature type="transmembrane region" description="Helical" evidence="2">
    <location>
        <begin position="378"/>
        <end position="399"/>
    </location>
</feature>
<dbReference type="GeneID" id="63797654"/>
<evidence type="ECO:0000256" key="2">
    <source>
        <dbReference type="SAM" id="Phobius"/>
    </source>
</evidence>
<evidence type="ECO:0000256" key="1">
    <source>
        <dbReference type="SAM" id="MobiDB-lite"/>
    </source>
</evidence>
<comment type="caution">
    <text evidence="4">The sequence shown here is derived from an EMBL/GenBank/DDBJ whole genome shotgun (WGS) entry which is preliminary data.</text>
</comment>
<protein>
    <recommendedName>
        <fullName evidence="3">DUF3533 domain-containing protein</fullName>
    </recommendedName>
</protein>
<dbReference type="PANTHER" id="PTHR34814:SF1">
    <property type="entry name" value="NITROSOGUANIDINE RESISTANCE PROTEIN SNG1"/>
    <property type="match status" value="1"/>
</dbReference>